<comment type="function">
    <text evidence="17">Acts as a magnesium transporter.</text>
</comment>
<keyword evidence="3 17" id="KW-0813">Transport</keyword>
<evidence type="ECO:0000256" key="3">
    <source>
        <dbReference type="ARBA" id="ARBA00022448"/>
    </source>
</evidence>
<reference evidence="20" key="2">
    <citation type="submission" date="2025-08" db="UniProtKB">
        <authorList>
            <consortium name="Ensembl"/>
        </authorList>
    </citation>
    <scope>IDENTIFICATION</scope>
</reference>
<feature type="compositionally biased region" description="Basic and acidic residues" evidence="18">
    <location>
        <begin position="68"/>
        <end position="82"/>
    </location>
</feature>
<evidence type="ECO:0000256" key="2">
    <source>
        <dbReference type="ARBA" id="ARBA00009749"/>
    </source>
</evidence>
<comment type="similarity">
    <text evidence="2 17">Belongs to the SLC41A transporter family.</text>
</comment>
<comment type="subcellular location">
    <subcellularLocation>
        <location evidence="1">Cell membrane</location>
        <topology evidence="1">Multi-pass membrane protein</topology>
    </subcellularLocation>
    <subcellularLocation>
        <location evidence="17">Membrane</location>
        <topology evidence="17">Multi-pass membrane protein</topology>
    </subcellularLocation>
</comment>
<evidence type="ECO:0000256" key="15">
    <source>
        <dbReference type="ARBA" id="ARBA00036293"/>
    </source>
</evidence>
<comment type="function">
    <text evidence="16">Acts as a plasma-membrane magnesium transporter. Can also mediate the transport of other divalent metal cations in an order of Ba(2+) &gt; Ni(2+) &gt; Co(2+) &gt; Fe(2+) &gt; Mn(2+).</text>
</comment>
<accession>A0A668AJZ7</accession>
<keyword evidence="10 17" id="KW-0472">Membrane</keyword>
<dbReference type="Ensembl" id="ENSMMDT00005054703.1">
    <property type="protein sequence ID" value="ENSMMDP00005053662.1"/>
    <property type="gene ID" value="ENSMMDG00005023949.1"/>
</dbReference>
<sequence length="554" mass="59733">MSGDETRESLGSRWGALSLKPLSSGRVTSLFQTMVPTGYTKLQEERLAMVDLGAKPEALPHQNGYRPETSHTEGRRHLDRTARSSVTLSDCGDGSYSETEPMLPKGSLSGEEADEEEEEDDEEKQGSDARNMPKESPWAMALQILVPFLLAGFGTVSAGMVLDIVQHWEAFRYITEIFILVPALLGLKGNLEMTLASRLSTAVNVGKMDSPIEKWNLIIGNLALKQVQATVVGFLAAVAAVVLGWIPEGKFQMSHAVLLCSSSVATAFIASLLQGIIMVGVIVGSKKTGINPDNVATPIAASFGDLITLAILAWISQGLYNCLDSYSYVSTLVCAFFLCLTPLWIVISSKHPASRTLLYSGWEPVITAMVISSIGGLILDKTVSDPNLAGIVVYTPVINGIGGNLVAIQSSRISTHLHFHSAPGEVPEEAKGCYYPCRTFCGSGANHRSAQVLLLLVIPGHLIFLYTIHLMKSGHTTLTPIFMAVYLAAALLQVLLLLCIADWMVHSIWRSGKDPDSFSIPYLTALGDLLGTALLALSFHFLWLIGDQDSDVGD</sequence>
<evidence type="ECO:0000256" key="9">
    <source>
        <dbReference type="ARBA" id="ARBA00023065"/>
    </source>
</evidence>
<dbReference type="FunFam" id="1.10.357.20:FF:000001">
    <property type="entry name" value="Solute carrier family 41 member 2"/>
    <property type="match status" value="1"/>
</dbReference>
<feature type="transmembrane region" description="Helical" evidence="17">
    <location>
        <begin position="359"/>
        <end position="379"/>
    </location>
</feature>
<evidence type="ECO:0000256" key="7">
    <source>
        <dbReference type="ARBA" id="ARBA00022842"/>
    </source>
</evidence>
<keyword evidence="5 17" id="KW-0812">Transmembrane</keyword>
<evidence type="ECO:0000313" key="20">
    <source>
        <dbReference type="Ensembl" id="ENSMMDP00005053662.1"/>
    </source>
</evidence>
<evidence type="ECO:0000256" key="4">
    <source>
        <dbReference type="ARBA" id="ARBA00022475"/>
    </source>
</evidence>
<feature type="transmembrane region" description="Helical" evidence="17">
    <location>
        <begin position="253"/>
        <end position="283"/>
    </location>
</feature>
<evidence type="ECO:0000256" key="5">
    <source>
        <dbReference type="ARBA" id="ARBA00022692"/>
    </source>
</evidence>
<feature type="transmembrane region" description="Helical" evidence="17">
    <location>
        <begin position="138"/>
        <end position="158"/>
    </location>
</feature>
<keyword evidence="6" id="KW-0677">Repeat</keyword>
<feature type="region of interest" description="Disordered" evidence="18">
    <location>
        <begin position="55"/>
        <end position="133"/>
    </location>
</feature>
<dbReference type="Pfam" id="PF01769">
    <property type="entry name" value="MgtE"/>
    <property type="match status" value="2"/>
</dbReference>
<dbReference type="GO" id="GO:0022890">
    <property type="term" value="F:inorganic cation transmembrane transporter activity"/>
    <property type="evidence" value="ECO:0007669"/>
    <property type="project" value="UniProtKB-UniRule"/>
</dbReference>
<dbReference type="GO" id="GO:0030001">
    <property type="term" value="P:metal ion transport"/>
    <property type="evidence" value="ECO:0007669"/>
    <property type="project" value="UniProtKB-UniRule"/>
</dbReference>
<evidence type="ECO:0000256" key="17">
    <source>
        <dbReference type="RuleBase" id="RU369007"/>
    </source>
</evidence>
<feature type="transmembrane region" description="Helical" evidence="17">
    <location>
        <begin position="452"/>
        <end position="469"/>
    </location>
</feature>
<feature type="transmembrane region" description="Helical" evidence="17">
    <location>
        <begin position="327"/>
        <end position="347"/>
    </location>
</feature>
<evidence type="ECO:0000256" key="11">
    <source>
        <dbReference type="ARBA" id="ARBA00034269"/>
    </source>
</evidence>
<feature type="domain" description="SLC41A/MgtE integral membrane" evidence="19">
    <location>
        <begin position="395"/>
        <end position="537"/>
    </location>
</feature>
<dbReference type="InterPro" id="IPR045349">
    <property type="entry name" value="SLC41A1-3"/>
</dbReference>
<feature type="transmembrane region" description="Helical" evidence="17">
    <location>
        <begin position="227"/>
        <end position="247"/>
    </location>
</feature>
<dbReference type="SUPFAM" id="SSF161093">
    <property type="entry name" value="MgtE membrane domain-like"/>
    <property type="match status" value="2"/>
</dbReference>
<dbReference type="GeneTree" id="ENSGT00950000183042"/>
<feature type="compositionally biased region" description="Acidic residues" evidence="18">
    <location>
        <begin position="111"/>
        <end position="123"/>
    </location>
</feature>
<dbReference type="InterPro" id="IPR036739">
    <property type="entry name" value="SLC41_membr_dom_sf"/>
</dbReference>
<dbReference type="Proteomes" id="UP000472263">
    <property type="component" value="Chromosome 23"/>
</dbReference>
<keyword evidence="4" id="KW-1003">Cell membrane</keyword>
<proteinExistence type="inferred from homology"/>
<keyword evidence="7 17" id="KW-0460">Magnesium</keyword>
<feature type="transmembrane region" description="Helical" evidence="17">
    <location>
        <begin position="295"/>
        <end position="315"/>
    </location>
</feature>
<evidence type="ECO:0000259" key="19">
    <source>
        <dbReference type="Pfam" id="PF01769"/>
    </source>
</evidence>
<reference evidence="20" key="3">
    <citation type="submission" date="2025-09" db="UniProtKB">
        <authorList>
            <consortium name="Ensembl"/>
        </authorList>
    </citation>
    <scope>IDENTIFICATION</scope>
</reference>
<keyword evidence="21" id="KW-1185">Reference proteome</keyword>
<evidence type="ECO:0000256" key="1">
    <source>
        <dbReference type="ARBA" id="ARBA00004651"/>
    </source>
</evidence>
<reference evidence="20" key="1">
    <citation type="submission" date="2019-06" db="EMBL/GenBank/DDBJ databases">
        <authorList>
            <consortium name="Wellcome Sanger Institute Data Sharing"/>
        </authorList>
    </citation>
    <scope>NUCLEOTIDE SEQUENCE [LARGE SCALE GENOMIC DNA]</scope>
</reference>
<dbReference type="InterPro" id="IPR006667">
    <property type="entry name" value="SLC41_membr_dom"/>
</dbReference>
<evidence type="ECO:0000313" key="21">
    <source>
        <dbReference type="Proteomes" id="UP000472263"/>
    </source>
</evidence>
<feature type="domain" description="SLC41A/MgtE integral membrane" evidence="19">
    <location>
        <begin position="181"/>
        <end position="314"/>
    </location>
</feature>
<keyword evidence="8 17" id="KW-1133">Transmembrane helix</keyword>
<comment type="catalytic activity">
    <reaction evidence="15">
        <text>Ni(2+)(in) = Ni(2+)(out)</text>
        <dbReference type="Rhea" id="RHEA:29831"/>
        <dbReference type="ChEBI" id="CHEBI:49786"/>
    </reaction>
</comment>
<feature type="compositionally biased region" description="Basic and acidic residues" evidence="18">
    <location>
        <begin position="124"/>
        <end position="133"/>
    </location>
</feature>
<dbReference type="PANTHER" id="PTHR16228">
    <property type="entry name" value="DIVALENT CATION TRANSPORTER SOLUTE CARRIER FAMILY 41"/>
    <property type="match status" value="1"/>
</dbReference>
<comment type="catalytic activity">
    <reaction evidence="14">
        <text>Co(2+)(in) = Co(2+)(out)</text>
        <dbReference type="Rhea" id="RHEA:28578"/>
        <dbReference type="ChEBI" id="CHEBI:48828"/>
    </reaction>
</comment>
<evidence type="ECO:0000256" key="6">
    <source>
        <dbReference type="ARBA" id="ARBA00022737"/>
    </source>
</evidence>
<name>A0A668AJZ7_9TELE</name>
<evidence type="ECO:0000256" key="10">
    <source>
        <dbReference type="ARBA" id="ARBA00023136"/>
    </source>
</evidence>
<dbReference type="GO" id="GO:0005886">
    <property type="term" value="C:plasma membrane"/>
    <property type="evidence" value="ECO:0007669"/>
    <property type="project" value="UniProtKB-SubCell"/>
</dbReference>
<evidence type="ECO:0000256" key="12">
    <source>
        <dbReference type="ARBA" id="ARBA00036173"/>
    </source>
</evidence>
<feature type="transmembrane region" description="Helical" evidence="17">
    <location>
        <begin position="391"/>
        <end position="408"/>
    </location>
</feature>
<evidence type="ECO:0000256" key="13">
    <source>
        <dbReference type="ARBA" id="ARBA00036243"/>
    </source>
</evidence>
<feature type="transmembrane region" description="Helical" evidence="17">
    <location>
        <begin position="481"/>
        <end position="501"/>
    </location>
</feature>
<dbReference type="GO" id="GO:0008324">
    <property type="term" value="F:monoatomic cation transmembrane transporter activity"/>
    <property type="evidence" value="ECO:0007669"/>
    <property type="project" value="UniProtKB-UniRule"/>
</dbReference>
<keyword evidence="9 17" id="KW-0406">Ion transport</keyword>
<evidence type="ECO:0000256" key="16">
    <source>
        <dbReference type="ARBA" id="ARBA00046252"/>
    </source>
</evidence>
<gene>
    <name evidence="20" type="primary">SLC41A2</name>
    <name evidence="20" type="synonym">slc41a2b</name>
</gene>
<organism evidence="20 21">
    <name type="scientific">Myripristis murdjan</name>
    <name type="common">pinecone soldierfish</name>
    <dbReference type="NCBI Taxonomy" id="586833"/>
    <lineage>
        <taxon>Eukaryota</taxon>
        <taxon>Metazoa</taxon>
        <taxon>Chordata</taxon>
        <taxon>Craniata</taxon>
        <taxon>Vertebrata</taxon>
        <taxon>Euteleostomi</taxon>
        <taxon>Actinopterygii</taxon>
        <taxon>Neopterygii</taxon>
        <taxon>Teleostei</taxon>
        <taxon>Neoteleostei</taxon>
        <taxon>Acanthomorphata</taxon>
        <taxon>Holocentriformes</taxon>
        <taxon>Holocentridae</taxon>
        <taxon>Myripristis</taxon>
    </lineage>
</organism>
<protein>
    <recommendedName>
        <fullName evidence="17">Solute carrier family 41 member</fullName>
    </recommendedName>
</protein>
<comment type="catalytic activity">
    <reaction evidence="13">
        <text>Fe(2+)(in) = Fe(2+)(out)</text>
        <dbReference type="Rhea" id="RHEA:28486"/>
        <dbReference type="ChEBI" id="CHEBI:29033"/>
    </reaction>
</comment>
<evidence type="ECO:0000256" key="18">
    <source>
        <dbReference type="SAM" id="MobiDB-lite"/>
    </source>
</evidence>
<evidence type="ECO:0000256" key="14">
    <source>
        <dbReference type="ARBA" id="ARBA00036245"/>
    </source>
</evidence>
<comment type="catalytic activity">
    <reaction evidence="12">
        <text>Mn(2+)(in) = Mn(2+)(out)</text>
        <dbReference type="Rhea" id="RHEA:28699"/>
        <dbReference type="ChEBI" id="CHEBI:29035"/>
    </reaction>
</comment>
<evidence type="ECO:0000256" key="8">
    <source>
        <dbReference type="ARBA" id="ARBA00022989"/>
    </source>
</evidence>
<dbReference type="PANTHER" id="PTHR16228:SF25">
    <property type="entry name" value="SOLUTE CARRIER FAMILY 41 MEMBER 2"/>
    <property type="match status" value="1"/>
</dbReference>
<feature type="transmembrane region" description="Helical" evidence="17">
    <location>
        <begin position="522"/>
        <end position="545"/>
    </location>
</feature>
<dbReference type="Gene3D" id="1.10.357.20">
    <property type="entry name" value="SLC41 divalent cation transporters, integral membrane domain"/>
    <property type="match status" value="2"/>
</dbReference>
<comment type="catalytic activity">
    <reaction evidence="11">
        <text>Mg(2+)(in) = Mg(2+)(out)</text>
        <dbReference type="Rhea" id="RHEA:29827"/>
        <dbReference type="ChEBI" id="CHEBI:18420"/>
    </reaction>
</comment>
<dbReference type="FunFam" id="1.10.357.20:FF:000002">
    <property type="entry name" value="Solute carrier family 41, member 2"/>
    <property type="match status" value="1"/>
</dbReference>
<dbReference type="AlphaFoldDB" id="A0A668AJZ7"/>